<accession>A0A1T4T9X3</accession>
<keyword evidence="7" id="KW-1185">Reference proteome</keyword>
<dbReference type="SUPFAM" id="SSF48179">
    <property type="entry name" value="6-phosphogluconate dehydrogenase C-terminal domain-like"/>
    <property type="match status" value="1"/>
</dbReference>
<dbReference type="GO" id="GO:0016616">
    <property type="term" value="F:oxidoreductase activity, acting on the CH-OH group of donors, NAD or NADP as acceptor"/>
    <property type="evidence" value="ECO:0007669"/>
    <property type="project" value="InterPro"/>
</dbReference>
<dbReference type="GO" id="GO:0051287">
    <property type="term" value="F:NAD binding"/>
    <property type="evidence" value="ECO:0007669"/>
    <property type="project" value="InterPro"/>
</dbReference>
<dbReference type="SUPFAM" id="SSF51735">
    <property type="entry name" value="NAD(P)-binding Rossmann-fold domains"/>
    <property type="match status" value="1"/>
</dbReference>
<dbReference type="GO" id="GO:0000271">
    <property type="term" value="P:polysaccharide biosynthetic process"/>
    <property type="evidence" value="ECO:0007669"/>
    <property type="project" value="InterPro"/>
</dbReference>
<dbReference type="PANTHER" id="PTHR43491">
    <property type="entry name" value="UDP-N-ACETYL-D-MANNOSAMINE DEHYDROGENASE"/>
    <property type="match status" value="1"/>
</dbReference>
<dbReference type="GO" id="GO:0016628">
    <property type="term" value="F:oxidoreductase activity, acting on the CH-CH group of donors, NAD or NADP as acceptor"/>
    <property type="evidence" value="ECO:0007669"/>
    <property type="project" value="InterPro"/>
</dbReference>
<dbReference type="PANTHER" id="PTHR43491:SF2">
    <property type="entry name" value="UDP-N-ACETYL-D-MANNOSAMINE DEHYDROGENASE"/>
    <property type="match status" value="1"/>
</dbReference>
<evidence type="ECO:0000256" key="3">
    <source>
        <dbReference type="ARBA" id="ARBA00023027"/>
    </source>
</evidence>
<dbReference type="InterPro" id="IPR017476">
    <property type="entry name" value="UDP-Glc/GDP-Man"/>
</dbReference>
<evidence type="ECO:0000259" key="5">
    <source>
        <dbReference type="SMART" id="SM00984"/>
    </source>
</evidence>
<dbReference type="InterPro" id="IPR028359">
    <property type="entry name" value="UDP_ManNAc/GlcNAc_DH"/>
</dbReference>
<dbReference type="InterPro" id="IPR001732">
    <property type="entry name" value="UDP-Glc/GDP-Man_DH_N"/>
</dbReference>
<protein>
    <submittedName>
        <fullName evidence="6">UDP-N-acetyl-D-galactosamine dehydrogenase</fullName>
    </submittedName>
</protein>
<proteinExistence type="inferred from homology"/>
<keyword evidence="3" id="KW-0520">NAD</keyword>
<evidence type="ECO:0000256" key="4">
    <source>
        <dbReference type="PIRNR" id="PIRNR000124"/>
    </source>
</evidence>
<evidence type="ECO:0000256" key="1">
    <source>
        <dbReference type="ARBA" id="ARBA00006601"/>
    </source>
</evidence>
<dbReference type="Pfam" id="PF03720">
    <property type="entry name" value="UDPG_MGDP_dh_C"/>
    <property type="match status" value="1"/>
</dbReference>
<dbReference type="EMBL" id="FUWJ01000014">
    <property type="protein sequence ID" value="SKA37262.1"/>
    <property type="molecule type" value="Genomic_DNA"/>
</dbReference>
<feature type="domain" description="UDP-glucose/GDP-mannose dehydrogenase C-terminal" evidence="5">
    <location>
        <begin position="321"/>
        <end position="422"/>
    </location>
</feature>
<dbReference type="PIRSF" id="PIRSF500136">
    <property type="entry name" value="UDP_ManNAc_DH"/>
    <property type="match status" value="1"/>
</dbReference>
<dbReference type="SUPFAM" id="SSF52413">
    <property type="entry name" value="UDP-glucose/GDP-mannose dehydrogenase C-terminal domain"/>
    <property type="match status" value="1"/>
</dbReference>
<dbReference type="Pfam" id="PF03721">
    <property type="entry name" value="UDPG_MGDP_dh_N"/>
    <property type="match status" value="1"/>
</dbReference>
<dbReference type="STRING" id="225324.SAMN02745126_05921"/>
<dbReference type="InterPro" id="IPR036220">
    <property type="entry name" value="UDP-Glc/GDP-Man_DH_C_sf"/>
</dbReference>
<comment type="similarity">
    <text evidence="1 4">Belongs to the UDP-glucose/GDP-mannose dehydrogenase family.</text>
</comment>
<dbReference type="SMART" id="SM00984">
    <property type="entry name" value="UDPG_MGDP_dh_C"/>
    <property type="match status" value="1"/>
</dbReference>
<dbReference type="AlphaFoldDB" id="A0A1T4T9X3"/>
<dbReference type="PIRSF" id="PIRSF000124">
    <property type="entry name" value="UDPglc_GDPman_dh"/>
    <property type="match status" value="1"/>
</dbReference>
<dbReference type="InterPro" id="IPR008927">
    <property type="entry name" value="6-PGluconate_DH-like_C_sf"/>
</dbReference>
<dbReference type="Proteomes" id="UP000190092">
    <property type="component" value="Unassembled WGS sequence"/>
</dbReference>
<sequence>MAMKMGGKVSRSISVIGLGYVGLPVATTFAKAGVSVIAFDISASRIEELSNGHDRTGEVRSDDLKAPALLFTAQTDDLKRANFHIVTVPTPIDASKQPDLEPLRTASATIGNVLKKGDIVVYESTVYPGVTEEICIPVLEHASGLKWKNDFNVGYSPERINPGDKERRFDNILKIVSGDTPETLDVVDEVYSSVVSAGTHRAASIKIAEFAKVLENTQRDINIALINEIALICDRLSIDTQDVLRAAGTKWNFLPFRPGLVGGHCIGVDPFYIAHKAEEVGYHPHVIHSGRRVNDSMGFYVANRVARNIMRRPHDGQPLVTILGVTFKENVPDIRNTRVIDIVHELEDFGIGVQLHDPMADGTLLQEEYKLSLTPLEALKPANAVVVAVAHHPYREQGWTLVKSLLKPGNGFVADVPALLDRSSVPEGVTLWRL</sequence>
<dbReference type="RefSeq" id="WP_231714985.1">
    <property type="nucleotide sequence ID" value="NZ_FUWJ01000014.1"/>
</dbReference>
<evidence type="ECO:0000256" key="2">
    <source>
        <dbReference type="ARBA" id="ARBA00023002"/>
    </source>
</evidence>
<reference evidence="7" key="1">
    <citation type="submission" date="2017-02" db="EMBL/GenBank/DDBJ databases">
        <authorList>
            <person name="Varghese N."/>
            <person name="Submissions S."/>
        </authorList>
    </citation>
    <scope>NUCLEOTIDE SEQUENCE [LARGE SCALE GENOMIC DNA]</scope>
    <source>
        <strain evidence="7">ATCC 27094</strain>
    </source>
</reference>
<evidence type="ECO:0000313" key="7">
    <source>
        <dbReference type="Proteomes" id="UP000190092"/>
    </source>
</evidence>
<dbReference type="InterPro" id="IPR014027">
    <property type="entry name" value="UDP-Glc/GDP-Man_DH_C"/>
</dbReference>
<organism evidence="6 7">
    <name type="scientific">Enhydrobacter aerosaccus</name>
    <dbReference type="NCBI Taxonomy" id="225324"/>
    <lineage>
        <taxon>Bacteria</taxon>
        <taxon>Pseudomonadati</taxon>
        <taxon>Pseudomonadota</taxon>
        <taxon>Alphaproteobacteria</taxon>
        <taxon>Hyphomicrobiales</taxon>
        <taxon>Enhydrobacter</taxon>
    </lineage>
</organism>
<gene>
    <name evidence="6" type="ORF">SAMN02745126_05921</name>
</gene>
<dbReference type="InterPro" id="IPR014026">
    <property type="entry name" value="UDP-Glc/GDP-Man_DH_dimer"/>
</dbReference>
<keyword evidence="2" id="KW-0560">Oxidoreductase</keyword>
<dbReference type="NCBIfam" id="TIGR03026">
    <property type="entry name" value="NDP-sugDHase"/>
    <property type="match status" value="1"/>
</dbReference>
<dbReference type="InterPro" id="IPR036291">
    <property type="entry name" value="NAD(P)-bd_dom_sf"/>
</dbReference>
<dbReference type="Pfam" id="PF00984">
    <property type="entry name" value="UDPG_MGDP_dh"/>
    <property type="match status" value="1"/>
</dbReference>
<name>A0A1T4T9X3_9HYPH</name>
<evidence type="ECO:0000313" key="6">
    <source>
        <dbReference type="EMBL" id="SKA37262.1"/>
    </source>
</evidence>
<dbReference type="Gene3D" id="3.40.50.720">
    <property type="entry name" value="NAD(P)-binding Rossmann-like Domain"/>
    <property type="match status" value="2"/>
</dbReference>